<accession>A0A521FV81</accession>
<keyword evidence="2" id="KW-1185">Reference proteome</keyword>
<dbReference type="Proteomes" id="UP000319014">
    <property type="component" value="Unassembled WGS sequence"/>
</dbReference>
<gene>
    <name evidence="1" type="ORF">SAMN06265221_1611</name>
</gene>
<dbReference type="EMBL" id="FXTK01000061">
    <property type="protein sequence ID" value="SMP00115.1"/>
    <property type="molecule type" value="Genomic_DNA"/>
</dbReference>
<name>A0A521FV81_9RHOB</name>
<evidence type="ECO:0000313" key="1">
    <source>
        <dbReference type="EMBL" id="SMP00115.1"/>
    </source>
</evidence>
<evidence type="ECO:0000313" key="2">
    <source>
        <dbReference type="Proteomes" id="UP000319014"/>
    </source>
</evidence>
<organism evidence="1 2">
    <name type="scientific">Paracoccus laeviglucosivorans</name>
    <dbReference type="NCBI Taxonomy" id="1197861"/>
    <lineage>
        <taxon>Bacteria</taxon>
        <taxon>Pseudomonadati</taxon>
        <taxon>Pseudomonadota</taxon>
        <taxon>Alphaproteobacteria</taxon>
        <taxon>Rhodobacterales</taxon>
        <taxon>Paracoccaceae</taxon>
        <taxon>Paracoccus</taxon>
    </lineage>
</organism>
<proteinExistence type="predicted"/>
<reference evidence="1 2" key="1">
    <citation type="submission" date="2017-05" db="EMBL/GenBank/DDBJ databases">
        <authorList>
            <person name="Varghese N."/>
            <person name="Submissions S."/>
        </authorList>
    </citation>
    <scope>NUCLEOTIDE SEQUENCE [LARGE SCALE GENOMIC DNA]</scope>
    <source>
        <strain evidence="1 2">DSM 100094</strain>
    </source>
</reference>
<dbReference type="AlphaFoldDB" id="A0A521FV81"/>
<protein>
    <submittedName>
        <fullName evidence="1">Uncharacterized protein</fullName>
    </submittedName>
</protein>
<dbReference type="OrthoDB" id="9791689at2"/>
<sequence>MTNHTVAKRARPFEKVDRDGQTGWLYEWDNGEFTLLFIPENFSFSLDKSIQIGRPTASEG</sequence>
<dbReference type="RefSeq" id="WP_142665160.1">
    <property type="nucleotide sequence ID" value="NZ_FXTK01000061.1"/>
</dbReference>